<evidence type="ECO:0000313" key="11">
    <source>
        <dbReference type="Proteomes" id="UP000326759"/>
    </source>
</evidence>
<sequence>LNLYITQLNNNKIFSIMYDPHRNQQNPQLFEDTSGGAYNYQEQRYGDNQYNGGSYSHSQSYPNANQYGYPSGFPGSQFIQDPVVANMAMQYGQNLVGQGKEFVDNKIEKIVSVSKLKYYFAVDTKYVLKKLKLLFFPFTHSDWSIRYNSEDEEPVQPRYDINAPDLYIPVMAFVTYILVAGLCLGLQDVFSPDVLGIQASWAVVWLLLELGIIVVSMHITSIQTKMHTLHILALSLYKYVGMIASLCGGIAFESMGYYCILGYSSFASVIFMFRTLRCQLQGNTESVHGYTAGTKRRFYLLLLVSGLQPVMMWWLTRQLVVYSRPKNLIF</sequence>
<evidence type="ECO:0000256" key="1">
    <source>
        <dbReference type="ARBA" id="ARBA00009727"/>
    </source>
</evidence>
<dbReference type="PANTHER" id="PTHR14083:SF0">
    <property type="entry name" value="YIP1D-INTERACTING FACTOR 1, ISOFORM C"/>
    <property type="match status" value="1"/>
</dbReference>
<keyword evidence="11" id="KW-1185">Reference proteome</keyword>
<feature type="transmembrane region" description="Helical" evidence="9">
    <location>
        <begin position="166"/>
        <end position="187"/>
    </location>
</feature>
<proteinExistence type="inferred from homology"/>
<evidence type="ECO:0000256" key="5">
    <source>
        <dbReference type="ARBA" id="ARBA00022927"/>
    </source>
</evidence>
<dbReference type="OrthoDB" id="337750at2759"/>
<dbReference type="GO" id="GO:0006888">
    <property type="term" value="P:endoplasmic reticulum to Golgi vesicle-mediated transport"/>
    <property type="evidence" value="ECO:0007669"/>
    <property type="project" value="UniProtKB-UniRule"/>
</dbReference>
<feature type="non-terminal residue" evidence="10">
    <location>
        <position position="1"/>
    </location>
</feature>
<dbReference type="AlphaFoldDB" id="A0A5N5TMV5"/>
<name>A0A5N5TMV5_9CRUS</name>
<accession>A0A5N5TMV5</accession>
<feature type="transmembrane region" description="Helical" evidence="9">
    <location>
        <begin position="257"/>
        <end position="276"/>
    </location>
</feature>
<dbReference type="EMBL" id="SEYY01000314">
    <property type="protein sequence ID" value="KAB7507500.1"/>
    <property type="molecule type" value="Genomic_DNA"/>
</dbReference>
<feature type="transmembrane region" description="Helical" evidence="9">
    <location>
        <begin position="297"/>
        <end position="315"/>
    </location>
</feature>
<keyword evidence="5 9" id="KW-0653">Protein transport</keyword>
<comment type="function">
    <text evidence="9">Has a role in transport between endoplasmic reticulum and Golgi.</text>
</comment>
<keyword evidence="7 9" id="KW-0333">Golgi apparatus</keyword>
<dbReference type="InterPro" id="IPR005578">
    <property type="entry name" value="Yif1_fam"/>
</dbReference>
<keyword evidence="6 9" id="KW-1133">Transmembrane helix</keyword>
<reference evidence="10 11" key="1">
    <citation type="journal article" date="2019" name="PLoS Biol.">
        <title>Sex chromosomes control vertical transmission of feminizing Wolbachia symbionts in an isopod.</title>
        <authorList>
            <person name="Becking T."/>
            <person name="Chebbi M.A."/>
            <person name="Giraud I."/>
            <person name="Moumen B."/>
            <person name="Laverre T."/>
            <person name="Caubet Y."/>
            <person name="Peccoud J."/>
            <person name="Gilbert C."/>
            <person name="Cordaux R."/>
        </authorList>
    </citation>
    <scope>NUCLEOTIDE SEQUENCE [LARGE SCALE GENOMIC DNA]</scope>
    <source>
        <strain evidence="10">ANa2</strain>
        <tissue evidence="10">Whole body excluding digestive tract and cuticle</tissue>
    </source>
</reference>
<evidence type="ECO:0000313" key="10">
    <source>
        <dbReference type="EMBL" id="KAB7507500.1"/>
    </source>
</evidence>
<feature type="transmembrane region" description="Helical" evidence="9">
    <location>
        <begin position="231"/>
        <end position="251"/>
    </location>
</feature>
<dbReference type="PANTHER" id="PTHR14083">
    <property type="entry name" value="YIP1 INTERACTING FACTOR HOMOLOG YIF1 PROTEIN"/>
    <property type="match status" value="1"/>
</dbReference>
<evidence type="ECO:0000256" key="7">
    <source>
        <dbReference type="ARBA" id="ARBA00023034"/>
    </source>
</evidence>
<dbReference type="GO" id="GO:0030134">
    <property type="term" value="C:COPII-coated ER to Golgi transport vesicle"/>
    <property type="evidence" value="ECO:0007669"/>
    <property type="project" value="TreeGrafter"/>
</dbReference>
<gene>
    <name evidence="10" type="primary">YIF1B</name>
    <name evidence="10" type="ORF">Anas_10383</name>
</gene>
<evidence type="ECO:0000256" key="2">
    <source>
        <dbReference type="ARBA" id="ARBA00022448"/>
    </source>
</evidence>
<comment type="caution">
    <text evidence="10">The sequence shown here is derived from an EMBL/GenBank/DDBJ whole genome shotgun (WGS) entry which is preliminary data.</text>
</comment>
<feature type="transmembrane region" description="Helical" evidence="9">
    <location>
        <begin position="199"/>
        <end position="219"/>
    </location>
</feature>
<comment type="similarity">
    <text evidence="1 9">Belongs to the YIF1 family.</text>
</comment>
<keyword evidence="2 9" id="KW-0813">Transport</keyword>
<evidence type="ECO:0000256" key="6">
    <source>
        <dbReference type="ARBA" id="ARBA00022989"/>
    </source>
</evidence>
<keyword evidence="8 9" id="KW-0472">Membrane</keyword>
<evidence type="ECO:0000256" key="9">
    <source>
        <dbReference type="RuleBase" id="RU368073"/>
    </source>
</evidence>
<dbReference type="GO" id="GO:0005793">
    <property type="term" value="C:endoplasmic reticulum-Golgi intermediate compartment"/>
    <property type="evidence" value="ECO:0007669"/>
    <property type="project" value="UniProtKB-UniRule"/>
</dbReference>
<dbReference type="GO" id="GO:0000139">
    <property type="term" value="C:Golgi membrane"/>
    <property type="evidence" value="ECO:0007669"/>
    <property type="project" value="UniProtKB-SubCell"/>
</dbReference>
<comment type="subcellular location">
    <subcellularLocation>
        <location evidence="9">Endoplasmic reticulum membrane</location>
        <topology evidence="9">Multi-pass membrane protein</topology>
    </subcellularLocation>
    <subcellularLocation>
        <location evidence="9">Golgi apparatus membrane</location>
        <topology evidence="9">Multi-pass membrane protein</topology>
    </subcellularLocation>
</comment>
<evidence type="ECO:0000256" key="4">
    <source>
        <dbReference type="ARBA" id="ARBA00022824"/>
    </source>
</evidence>
<evidence type="ECO:0000256" key="8">
    <source>
        <dbReference type="ARBA" id="ARBA00023136"/>
    </source>
</evidence>
<dbReference type="GO" id="GO:0005789">
    <property type="term" value="C:endoplasmic reticulum membrane"/>
    <property type="evidence" value="ECO:0007669"/>
    <property type="project" value="UniProtKB-SubCell"/>
</dbReference>
<evidence type="ECO:0000256" key="3">
    <source>
        <dbReference type="ARBA" id="ARBA00022692"/>
    </source>
</evidence>
<keyword evidence="4 9" id="KW-0256">Endoplasmic reticulum</keyword>
<protein>
    <recommendedName>
        <fullName evidence="9">Protein YIF1</fullName>
    </recommendedName>
</protein>
<dbReference type="Proteomes" id="UP000326759">
    <property type="component" value="Unassembled WGS sequence"/>
</dbReference>
<dbReference type="GO" id="GO:0015031">
    <property type="term" value="P:protein transport"/>
    <property type="evidence" value="ECO:0007669"/>
    <property type="project" value="UniProtKB-KW"/>
</dbReference>
<organism evidence="10 11">
    <name type="scientific">Armadillidium nasatum</name>
    <dbReference type="NCBI Taxonomy" id="96803"/>
    <lineage>
        <taxon>Eukaryota</taxon>
        <taxon>Metazoa</taxon>
        <taxon>Ecdysozoa</taxon>
        <taxon>Arthropoda</taxon>
        <taxon>Crustacea</taxon>
        <taxon>Multicrustacea</taxon>
        <taxon>Malacostraca</taxon>
        <taxon>Eumalacostraca</taxon>
        <taxon>Peracarida</taxon>
        <taxon>Isopoda</taxon>
        <taxon>Oniscidea</taxon>
        <taxon>Crinocheta</taxon>
        <taxon>Armadillidiidae</taxon>
        <taxon>Armadillidium</taxon>
    </lineage>
</organism>
<keyword evidence="3 9" id="KW-0812">Transmembrane</keyword>
<dbReference type="Pfam" id="PF03878">
    <property type="entry name" value="YIF1"/>
    <property type="match status" value="1"/>
</dbReference>